<dbReference type="PANTHER" id="PTHR48020:SF12">
    <property type="entry name" value="PROTON MYO-INOSITOL COTRANSPORTER"/>
    <property type="match status" value="1"/>
</dbReference>
<comment type="similarity">
    <text evidence="2 9">Belongs to the major facilitator superfamily. Sugar transporter (TC 2.A.1.1) family.</text>
</comment>
<keyword evidence="5" id="KW-0762">Sugar transport</keyword>
<dbReference type="InterPro" id="IPR050814">
    <property type="entry name" value="Myo-inositol_Transporter"/>
</dbReference>
<proteinExistence type="inferred from homology"/>
<comment type="subcellular location">
    <subcellularLocation>
        <location evidence="1">Cell membrane</location>
        <topology evidence="1">Multi-pass membrane protein</topology>
    </subcellularLocation>
</comment>
<dbReference type="Gene3D" id="1.20.1250.20">
    <property type="entry name" value="MFS general substrate transporter like domains"/>
    <property type="match status" value="1"/>
</dbReference>
<organism evidence="12 13">
    <name type="scientific">Candidatus Galligastranaerophilus intestinavium</name>
    <dbReference type="NCBI Taxonomy" id="2840836"/>
    <lineage>
        <taxon>Bacteria</taxon>
        <taxon>Candidatus Galligastranaerophilus</taxon>
    </lineage>
</organism>
<dbReference type="GO" id="GO:0022857">
    <property type="term" value="F:transmembrane transporter activity"/>
    <property type="evidence" value="ECO:0007669"/>
    <property type="project" value="InterPro"/>
</dbReference>
<evidence type="ECO:0000313" key="13">
    <source>
        <dbReference type="Proteomes" id="UP000886865"/>
    </source>
</evidence>
<accession>A0A9D1JXD6</accession>
<dbReference type="FunFam" id="1.20.1250.20:FF:000218">
    <property type="entry name" value="facilitated trehalose transporter Tret1"/>
    <property type="match status" value="1"/>
</dbReference>
<dbReference type="InterPro" id="IPR036259">
    <property type="entry name" value="MFS_trans_sf"/>
</dbReference>
<evidence type="ECO:0000256" key="9">
    <source>
        <dbReference type="RuleBase" id="RU003346"/>
    </source>
</evidence>
<feature type="transmembrane region" description="Helical" evidence="10">
    <location>
        <begin position="77"/>
        <end position="96"/>
    </location>
</feature>
<evidence type="ECO:0000256" key="5">
    <source>
        <dbReference type="ARBA" id="ARBA00022597"/>
    </source>
</evidence>
<evidence type="ECO:0000256" key="8">
    <source>
        <dbReference type="ARBA" id="ARBA00023136"/>
    </source>
</evidence>
<protein>
    <submittedName>
        <fullName evidence="12">Sugar porter family MFS transporter</fullName>
    </submittedName>
</protein>
<dbReference type="NCBIfam" id="TIGR00879">
    <property type="entry name" value="SP"/>
    <property type="match status" value="1"/>
</dbReference>
<keyword evidence="3 9" id="KW-0813">Transport</keyword>
<dbReference type="AlphaFoldDB" id="A0A9D1JXD6"/>
<name>A0A9D1JXD6_9BACT</name>
<evidence type="ECO:0000256" key="1">
    <source>
        <dbReference type="ARBA" id="ARBA00004651"/>
    </source>
</evidence>
<feature type="transmembrane region" description="Helical" evidence="10">
    <location>
        <begin position="409"/>
        <end position="428"/>
    </location>
</feature>
<dbReference type="PANTHER" id="PTHR48020">
    <property type="entry name" value="PROTON MYO-INOSITOL COTRANSPORTER"/>
    <property type="match status" value="1"/>
</dbReference>
<evidence type="ECO:0000259" key="11">
    <source>
        <dbReference type="PROSITE" id="PS50850"/>
    </source>
</evidence>
<feature type="transmembrane region" description="Helical" evidence="10">
    <location>
        <begin position="102"/>
        <end position="123"/>
    </location>
</feature>
<keyword evidence="4" id="KW-1003">Cell membrane</keyword>
<feature type="transmembrane region" description="Helical" evidence="10">
    <location>
        <begin position="238"/>
        <end position="265"/>
    </location>
</feature>
<dbReference type="PRINTS" id="PR00171">
    <property type="entry name" value="SUGRTRNSPORT"/>
</dbReference>
<dbReference type="InterPro" id="IPR005829">
    <property type="entry name" value="Sugar_transporter_CS"/>
</dbReference>
<dbReference type="EMBL" id="DVJQ01000042">
    <property type="protein sequence ID" value="HIS74364.1"/>
    <property type="molecule type" value="Genomic_DNA"/>
</dbReference>
<feature type="transmembrane region" description="Helical" evidence="10">
    <location>
        <begin position="338"/>
        <end position="365"/>
    </location>
</feature>
<dbReference type="Proteomes" id="UP000886865">
    <property type="component" value="Unassembled WGS sequence"/>
</dbReference>
<reference evidence="12" key="1">
    <citation type="submission" date="2020-10" db="EMBL/GenBank/DDBJ databases">
        <authorList>
            <person name="Gilroy R."/>
        </authorList>
    </citation>
    <scope>NUCLEOTIDE SEQUENCE</scope>
    <source>
        <strain evidence="12">CHK152-2871</strain>
    </source>
</reference>
<gene>
    <name evidence="12" type="ORF">IAA86_05025</name>
</gene>
<feature type="transmembrane region" description="Helical" evidence="10">
    <location>
        <begin position="310"/>
        <end position="332"/>
    </location>
</feature>
<dbReference type="InterPro" id="IPR005828">
    <property type="entry name" value="MFS_sugar_transport-like"/>
</dbReference>
<dbReference type="SUPFAM" id="SSF103473">
    <property type="entry name" value="MFS general substrate transporter"/>
    <property type="match status" value="1"/>
</dbReference>
<feature type="transmembrane region" description="Helical" evidence="10">
    <location>
        <begin position="12"/>
        <end position="36"/>
    </location>
</feature>
<dbReference type="Pfam" id="PF00083">
    <property type="entry name" value="Sugar_tr"/>
    <property type="match status" value="1"/>
</dbReference>
<sequence length="452" mass="49846">MKSYEFRLYFSALMAALGGLLSGYDTGVISGALLYINQTWDLSVSQQGFLVSSVLIGALLGAASNGVLADIFGRKKIIIATSIMFFAGSILCAVAQSPMALILSRMFTGFAVGAVNFAAPLYLSEVSPKEKRGMFVSLFQLAITAGILFSYLINSAFANFEYSWRLMLLAGIAPAALLFTGMLFLDDTPRWLVLKGRDNEAKEAFRKIQGDIDVDLEITEIKKSFDKKDNSKFKFQKWLIMPFVVGIGIMFAQICTGVNTIIYYAPTIFKLAGFDSNQTAIYATSLIGIVNFLMTFVAIAYSDKIGRKPLLYIGLTGVMLSLIVMSCVFAFASSLGAYIKWFAVGSLLFYIVCFAFSLGPIGMTLISEVFPLKVRGVGMSICMVSNFVFNFIITYSFPIMLKNTGAANTFMIFVVICIICLFFVYFFVPETRGIALEQIEENWKNGVRARDF</sequence>
<dbReference type="PROSITE" id="PS00216">
    <property type="entry name" value="SUGAR_TRANSPORT_1"/>
    <property type="match status" value="1"/>
</dbReference>
<keyword evidence="6 10" id="KW-0812">Transmembrane</keyword>
<evidence type="ECO:0000256" key="4">
    <source>
        <dbReference type="ARBA" id="ARBA00022475"/>
    </source>
</evidence>
<keyword evidence="7 10" id="KW-1133">Transmembrane helix</keyword>
<reference evidence="12" key="2">
    <citation type="journal article" date="2021" name="PeerJ">
        <title>Extensive microbial diversity within the chicken gut microbiome revealed by metagenomics and culture.</title>
        <authorList>
            <person name="Gilroy R."/>
            <person name="Ravi A."/>
            <person name="Getino M."/>
            <person name="Pursley I."/>
            <person name="Horton D.L."/>
            <person name="Alikhan N.F."/>
            <person name="Baker D."/>
            <person name="Gharbi K."/>
            <person name="Hall N."/>
            <person name="Watson M."/>
            <person name="Adriaenssens E.M."/>
            <person name="Foster-Nyarko E."/>
            <person name="Jarju S."/>
            <person name="Secka A."/>
            <person name="Antonio M."/>
            <person name="Oren A."/>
            <person name="Chaudhuri R.R."/>
            <person name="La Ragione R."/>
            <person name="Hildebrand F."/>
            <person name="Pallen M.J."/>
        </authorList>
    </citation>
    <scope>NUCLEOTIDE SEQUENCE</scope>
    <source>
        <strain evidence="12">CHK152-2871</strain>
    </source>
</reference>
<evidence type="ECO:0000256" key="10">
    <source>
        <dbReference type="SAM" id="Phobius"/>
    </source>
</evidence>
<feature type="transmembrane region" description="Helical" evidence="10">
    <location>
        <begin position="280"/>
        <end position="301"/>
    </location>
</feature>
<evidence type="ECO:0000256" key="6">
    <source>
        <dbReference type="ARBA" id="ARBA00022692"/>
    </source>
</evidence>
<evidence type="ECO:0000256" key="3">
    <source>
        <dbReference type="ARBA" id="ARBA00022448"/>
    </source>
</evidence>
<comment type="caution">
    <text evidence="12">The sequence shown here is derived from an EMBL/GenBank/DDBJ whole genome shotgun (WGS) entry which is preliminary data.</text>
</comment>
<feature type="transmembrane region" description="Helical" evidence="10">
    <location>
        <begin position="377"/>
        <end position="397"/>
    </location>
</feature>
<keyword evidence="8 10" id="KW-0472">Membrane</keyword>
<dbReference type="PROSITE" id="PS50850">
    <property type="entry name" value="MFS"/>
    <property type="match status" value="1"/>
</dbReference>
<evidence type="ECO:0000256" key="7">
    <source>
        <dbReference type="ARBA" id="ARBA00022989"/>
    </source>
</evidence>
<dbReference type="InterPro" id="IPR020846">
    <property type="entry name" value="MFS_dom"/>
</dbReference>
<feature type="transmembrane region" description="Helical" evidence="10">
    <location>
        <begin position="135"/>
        <end position="154"/>
    </location>
</feature>
<dbReference type="PROSITE" id="PS00217">
    <property type="entry name" value="SUGAR_TRANSPORT_2"/>
    <property type="match status" value="1"/>
</dbReference>
<evidence type="ECO:0000256" key="2">
    <source>
        <dbReference type="ARBA" id="ARBA00010992"/>
    </source>
</evidence>
<evidence type="ECO:0000313" key="12">
    <source>
        <dbReference type="EMBL" id="HIS74364.1"/>
    </source>
</evidence>
<feature type="transmembrane region" description="Helical" evidence="10">
    <location>
        <begin position="166"/>
        <end position="185"/>
    </location>
</feature>
<feature type="transmembrane region" description="Helical" evidence="10">
    <location>
        <begin position="48"/>
        <end position="68"/>
    </location>
</feature>
<feature type="domain" description="Major facilitator superfamily (MFS) profile" evidence="11">
    <location>
        <begin position="11"/>
        <end position="432"/>
    </location>
</feature>
<dbReference type="GO" id="GO:0005886">
    <property type="term" value="C:plasma membrane"/>
    <property type="evidence" value="ECO:0007669"/>
    <property type="project" value="UniProtKB-SubCell"/>
</dbReference>
<dbReference type="InterPro" id="IPR003663">
    <property type="entry name" value="Sugar/inositol_transpt"/>
</dbReference>